<dbReference type="OrthoDB" id="3257095at2759"/>
<evidence type="ECO:0008006" key="9">
    <source>
        <dbReference type="Google" id="ProtNLM"/>
    </source>
</evidence>
<feature type="transmembrane region" description="Helical" evidence="7">
    <location>
        <begin position="280"/>
        <end position="305"/>
    </location>
</feature>
<dbReference type="GO" id="GO:0022857">
    <property type="term" value="F:transmembrane transporter activity"/>
    <property type="evidence" value="ECO:0007669"/>
    <property type="project" value="InterPro"/>
</dbReference>
<feature type="transmembrane region" description="Helical" evidence="7">
    <location>
        <begin position="49"/>
        <end position="66"/>
    </location>
</feature>
<feature type="region of interest" description="Disordered" evidence="6">
    <location>
        <begin position="1"/>
        <end position="24"/>
    </location>
</feature>
<name>A0A176ZXJ3_9PEZI</name>
<feature type="transmembrane region" description="Helical" evidence="7">
    <location>
        <begin position="460"/>
        <end position="479"/>
    </location>
</feature>
<evidence type="ECO:0000256" key="2">
    <source>
        <dbReference type="ARBA" id="ARBA00022448"/>
    </source>
</evidence>
<keyword evidence="5 7" id="KW-0472">Membrane</keyword>
<feature type="transmembrane region" description="Helical" evidence="7">
    <location>
        <begin position="421"/>
        <end position="439"/>
    </location>
</feature>
<dbReference type="eggNOG" id="KOG1289">
    <property type="taxonomic scope" value="Eukaryota"/>
</dbReference>
<dbReference type="EMBL" id="KV441420">
    <property type="protein sequence ID" value="OAF54517.2"/>
    <property type="molecule type" value="Genomic_DNA"/>
</dbReference>
<feature type="transmembrane region" description="Helical" evidence="7">
    <location>
        <begin position="334"/>
        <end position="355"/>
    </location>
</feature>
<dbReference type="Gene3D" id="1.20.1740.10">
    <property type="entry name" value="Amino acid/polyamine transporter I"/>
    <property type="match status" value="1"/>
</dbReference>
<evidence type="ECO:0000256" key="5">
    <source>
        <dbReference type="ARBA" id="ARBA00023136"/>
    </source>
</evidence>
<feature type="transmembrane region" description="Helical" evidence="7">
    <location>
        <begin position="491"/>
        <end position="507"/>
    </location>
</feature>
<proteinExistence type="predicted"/>
<feature type="transmembrane region" description="Helical" evidence="7">
    <location>
        <begin position="391"/>
        <end position="415"/>
    </location>
</feature>
<evidence type="ECO:0000256" key="6">
    <source>
        <dbReference type="SAM" id="MobiDB-lite"/>
    </source>
</evidence>
<accession>A0A176ZXJ3</accession>
<dbReference type="InterPro" id="IPR002293">
    <property type="entry name" value="AA/rel_permease1"/>
</dbReference>
<feature type="transmembrane region" description="Helical" evidence="7">
    <location>
        <begin position="179"/>
        <end position="199"/>
    </location>
</feature>
<organism evidence="8">
    <name type="scientific">Pseudogymnoascus destructans</name>
    <dbReference type="NCBI Taxonomy" id="655981"/>
    <lineage>
        <taxon>Eukaryota</taxon>
        <taxon>Fungi</taxon>
        <taxon>Dikarya</taxon>
        <taxon>Ascomycota</taxon>
        <taxon>Pezizomycotina</taxon>
        <taxon>Leotiomycetes</taxon>
        <taxon>Thelebolales</taxon>
        <taxon>Thelebolaceae</taxon>
        <taxon>Pseudogymnoascus</taxon>
    </lineage>
</organism>
<dbReference type="Pfam" id="PF13520">
    <property type="entry name" value="AA_permease_2"/>
    <property type="match status" value="1"/>
</dbReference>
<feature type="transmembrane region" description="Helical" evidence="7">
    <location>
        <begin position="206"/>
        <end position="227"/>
    </location>
</feature>
<evidence type="ECO:0000313" key="8">
    <source>
        <dbReference type="EMBL" id="OAF54517.2"/>
    </source>
</evidence>
<sequence>MTMEFEMTGRRPSKNGSGEVRHDDEEYSYGSRDRAVLANLGKRQALKRSFGFISMVGFSSTLMATWEPLSALLQGGLLNGGPVSLVYGFILCFFGTLATCASLGEMASMSPTSGGQYHWVAQLAPRKYSILLGWYTGWASVLAWLAATAAPAFLGGTLIQGLLVLNHDTYVFERWHGTLLYTAIITSAVLVNIFGIKILPHLESAILLIHIGLWFLLLIPMVCLAPQHSAEWVFTDFENQGGWSSDGVSWCVGLLTSAFPFTGFDGAWHMSEEIENATTVVPRAMITSIVLNGFLGFGFLIALLFSMGDTNAALSTPTRYPIIEIFYSATSSKLAATLMVSGIVLSAVTSTWGLLSAASRMTWAFCRDNGLPYSPYFAHVHSTRHIPVRSILLTTATLLVLGLINIASAAAFYAVTGLATVALYSTYIVPIALLVLRRLSGDEIPFGPWHLGRWGMPLNMFSLLYTLFVSIWMFFPAFVPVTAMNMNYTSVVYGGTFIFSAVAWYTYGKTTYLGPIKEVRE</sequence>
<dbReference type="GO" id="GO:0016020">
    <property type="term" value="C:membrane"/>
    <property type="evidence" value="ECO:0007669"/>
    <property type="project" value="UniProtKB-SubCell"/>
</dbReference>
<feature type="transmembrane region" description="Helical" evidence="7">
    <location>
        <begin position="128"/>
        <end position="159"/>
    </location>
</feature>
<dbReference type="PANTHER" id="PTHR45649">
    <property type="entry name" value="AMINO-ACID PERMEASE BAT1"/>
    <property type="match status" value="1"/>
</dbReference>
<comment type="subcellular location">
    <subcellularLocation>
        <location evidence="1">Membrane</location>
        <topology evidence="1">Multi-pass membrane protein</topology>
    </subcellularLocation>
</comment>
<evidence type="ECO:0000256" key="3">
    <source>
        <dbReference type="ARBA" id="ARBA00022692"/>
    </source>
</evidence>
<feature type="transmembrane region" description="Helical" evidence="7">
    <location>
        <begin position="86"/>
        <end position="107"/>
    </location>
</feature>
<dbReference type="RefSeq" id="XP_024319821.1">
    <property type="nucleotide sequence ID" value="XM_024472690.1"/>
</dbReference>
<dbReference type="VEuPathDB" id="FungiDB:GMDG_06538"/>
<evidence type="ECO:0000256" key="1">
    <source>
        <dbReference type="ARBA" id="ARBA00004141"/>
    </source>
</evidence>
<keyword evidence="3 7" id="KW-0812">Transmembrane</keyword>
<dbReference type="PIRSF" id="PIRSF006060">
    <property type="entry name" value="AA_transporter"/>
    <property type="match status" value="1"/>
</dbReference>
<evidence type="ECO:0000256" key="7">
    <source>
        <dbReference type="SAM" id="Phobius"/>
    </source>
</evidence>
<keyword evidence="4 7" id="KW-1133">Transmembrane helix</keyword>
<dbReference type="PANTHER" id="PTHR45649:SF14">
    <property type="entry name" value="GABA PERMEASE"/>
    <property type="match status" value="1"/>
</dbReference>
<reference evidence="8" key="1">
    <citation type="submission" date="2016-03" db="EMBL/GenBank/DDBJ databases">
        <title>Updated assembly of Pseudogymnoascus destructans, the fungus causing white-nose syndrome of bats.</title>
        <authorList>
            <person name="Palmer J.M."/>
            <person name="Drees K.P."/>
            <person name="Foster J.T."/>
            <person name="Lindner D.L."/>
        </authorList>
    </citation>
    <scope>NUCLEOTIDE SEQUENCE [LARGE SCALE GENOMIC DNA]</scope>
    <source>
        <strain evidence="8">20631-21</strain>
    </source>
</reference>
<gene>
    <name evidence="8" type="ORF">VC83_09246</name>
</gene>
<protein>
    <recommendedName>
        <fullName evidence="9">Amino acid transporter</fullName>
    </recommendedName>
</protein>
<evidence type="ECO:0000256" key="4">
    <source>
        <dbReference type="ARBA" id="ARBA00022989"/>
    </source>
</evidence>
<dbReference type="GeneID" id="36292282"/>
<dbReference type="AlphaFoldDB" id="A0A176ZXJ3"/>
<dbReference type="Proteomes" id="UP000077154">
    <property type="component" value="Unassembled WGS sequence"/>
</dbReference>
<keyword evidence="2" id="KW-0813">Transport</keyword>